<dbReference type="RefSeq" id="WP_051692532.1">
    <property type="nucleotide sequence ID" value="NZ_AUND01000023.1"/>
</dbReference>
<evidence type="ECO:0000259" key="5">
    <source>
        <dbReference type="PROSITE" id="PS50977"/>
    </source>
</evidence>
<evidence type="ECO:0000313" key="7">
    <source>
        <dbReference type="Proteomes" id="UP000027432"/>
    </source>
</evidence>
<feature type="DNA-binding region" description="H-T-H motif" evidence="4">
    <location>
        <begin position="27"/>
        <end position="46"/>
    </location>
</feature>
<evidence type="ECO:0000256" key="4">
    <source>
        <dbReference type="PROSITE-ProRule" id="PRU00335"/>
    </source>
</evidence>
<name>A0A074JC20_9RHOB</name>
<keyword evidence="7" id="KW-1185">Reference proteome</keyword>
<dbReference type="GO" id="GO:0003700">
    <property type="term" value="F:DNA-binding transcription factor activity"/>
    <property type="evidence" value="ECO:0007669"/>
    <property type="project" value="TreeGrafter"/>
</dbReference>
<accession>A0A074JC20</accession>
<keyword evidence="2 4" id="KW-0238">DNA-binding</keyword>
<dbReference type="InterPro" id="IPR001647">
    <property type="entry name" value="HTH_TetR"/>
</dbReference>
<evidence type="ECO:0000256" key="3">
    <source>
        <dbReference type="ARBA" id="ARBA00023163"/>
    </source>
</evidence>
<dbReference type="InterPro" id="IPR009057">
    <property type="entry name" value="Homeodomain-like_sf"/>
</dbReference>
<dbReference type="EMBL" id="AUND01000023">
    <property type="protein sequence ID" value="KEO53098.1"/>
    <property type="molecule type" value="Genomic_DNA"/>
</dbReference>
<sequence length="193" mass="20971">MPETKTSEQILKIARQILATQGLGAVSFDAIARELGRSKQAVLYWFPTKQALLGAMFLPWLEAEAEVADAALAVANDAPEAIGTFVRAVADFHFQDIDRFRMMYLVPQTLKASGQGGGKVFVEQVHPVTDRLYGALASRLEGEAELRRRDAVAIHASVLGLVALFGLTESLNDPLKHGKSEMVEAIVRRLGGV</sequence>
<comment type="caution">
    <text evidence="6">The sequence shown here is derived from an EMBL/GenBank/DDBJ whole genome shotgun (WGS) entry which is preliminary data.</text>
</comment>
<dbReference type="AlphaFoldDB" id="A0A074JC20"/>
<evidence type="ECO:0000256" key="1">
    <source>
        <dbReference type="ARBA" id="ARBA00023015"/>
    </source>
</evidence>
<dbReference type="eggNOG" id="COG1309">
    <property type="taxonomic scope" value="Bacteria"/>
</dbReference>
<dbReference type="PROSITE" id="PS50977">
    <property type="entry name" value="HTH_TETR_2"/>
    <property type="match status" value="1"/>
</dbReference>
<proteinExistence type="predicted"/>
<dbReference type="PANTHER" id="PTHR30055">
    <property type="entry name" value="HTH-TYPE TRANSCRIPTIONAL REGULATOR RUTR"/>
    <property type="match status" value="1"/>
</dbReference>
<gene>
    <name evidence="6" type="ORF">TP2_09155</name>
</gene>
<dbReference type="Gene3D" id="1.10.357.10">
    <property type="entry name" value="Tetracycline Repressor, domain 2"/>
    <property type="match status" value="1"/>
</dbReference>
<dbReference type="OrthoDB" id="8478851at2"/>
<evidence type="ECO:0000256" key="2">
    <source>
        <dbReference type="ARBA" id="ARBA00023125"/>
    </source>
</evidence>
<dbReference type="GO" id="GO:0000976">
    <property type="term" value="F:transcription cis-regulatory region binding"/>
    <property type="evidence" value="ECO:0007669"/>
    <property type="project" value="TreeGrafter"/>
</dbReference>
<dbReference type="STRING" id="1353537.TP2_09155"/>
<dbReference type="SUPFAM" id="SSF46689">
    <property type="entry name" value="Homeodomain-like"/>
    <property type="match status" value="1"/>
</dbReference>
<dbReference type="InterPro" id="IPR050109">
    <property type="entry name" value="HTH-type_TetR-like_transc_reg"/>
</dbReference>
<dbReference type="Proteomes" id="UP000027432">
    <property type="component" value="Unassembled WGS sequence"/>
</dbReference>
<protein>
    <recommendedName>
        <fullName evidence="5">HTH tetR-type domain-containing protein</fullName>
    </recommendedName>
</protein>
<keyword evidence="1" id="KW-0805">Transcription regulation</keyword>
<evidence type="ECO:0000313" key="6">
    <source>
        <dbReference type="EMBL" id="KEO53098.1"/>
    </source>
</evidence>
<organism evidence="6 7">
    <name type="scientific">Thioclava pacifica DSM 10166</name>
    <dbReference type="NCBI Taxonomy" id="1353537"/>
    <lineage>
        <taxon>Bacteria</taxon>
        <taxon>Pseudomonadati</taxon>
        <taxon>Pseudomonadota</taxon>
        <taxon>Alphaproteobacteria</taxon>
        <taxon>Rhodobacterales</taxon>
        <taxon>Paracoccaceae</taxon>
        <taxon>Thioclava</taxon>
    </lineage>
</organism>
<feature type="domain" description="HTH tetR-type" evidence="5">
    <location>
        <begin position="4"/>
        <end position="64"/>
    </location>
</feature>
<keyword evidence="3" id="KW-0804">Transcription</keyword>
<dbReference type="PANTHER" id="PTHR30055:SF234">
    <property type="entry name" value="HTH-TYPE TRANSCRIPTIONAL REGULATOR BETI"/>
    <property type="match status" value="1"/>
</dbReference>
<dbReference type="Pfam" id="PF00440">
    <property type="entry name" value="TetR_N"/>
    <property type="match status" value="1"/>
</dbReference>
<reference evidence="6 7" key="1">
    <citation type="submission" date="2013-07" db="EMBL/GenBank/DDBJ databases">
        <title>Thioclava pacifica DSM 10166 Genome Sequencing.</title>
        <authorList>
            <person name="Lai Q."/>
            <person name="Shao Z."/>
        </authorList>
    </citation>
    <scope>NUCLEOTIDE SEQUENCE [LARGE SCALE GENOMIC DNA]</scope>
    <source>
        <strain evidence="6 7">DSM 10166</strain>
    </source>
</reference>